<gene>
    <name evidence="3" type="ORF">LWI28_017999</name>
</gene>
<dbReference type="InterPro" id="IPR038745">
    <property type="entry name" value="AT4G37440-like"/>
</dbReference>
<dbReference type="CDD" id="cd11650">
    <property type="entry name" value="AT4G37440_like"/>
    <property type="match status" value="1"/>
</dbReference>
<keyword evidence="1" id="KW-0175">Coiled coil</keyword>
<evidence type="ECO:0000256" key="2">
    <source>
        <dbReference type="SAM" id="MobiDB-lite"/>
    </source>
</evidence>
<feature type="compositionally biased region" description="Polar residues" evidence="2">
    <location>
        <begin position="82"/>
        <end position="97"/>
    </location>
</feature>
<reference evidence="3" key="2">
    <citation type="submission" date="2023-02" db="EMBL/GenBank/DDBJ databases">
        <authorList>
            <person name="Swenson N.G."/>
            <person name="Wegrzyn J.L."/>
            <person name="Mcevoy S.L."/>
        </authorList>
    </citation>
    <scope>NUCLEOTIDE SEQUENCE</scope>
    <source>
        <strain evidence="3">91603</strain>
        <tissue evidence="3">Leaf</tissue>
    </source>
</reference>
<reference evidence="3" key="1">
    <citation type="journal article" date="2022" name="Plant J.">
        <title>Strategies of tolerance reflected in two North American maple genomes.</title>
        <authorList>
            <person name="McEvoy S.L."/>
            <person name="Sezen U.U."/>
            <person name="Trouern-Trend A."/>
            <person name="McMahon S.M."/>
            <person name="Schaberg P.G."/>
            <person name="Yang J."/>
            <person name="Wegrzyn J.L."/>
            <person name="Swenson N.G."/>
        </authorList>
    </citation>
    <scope>NUCLEOTIDE SEQUENCE</scope>
    <source>
        <strain evidence="3">91603</strain>
    </source>
</reference>
<name>A0AAD5NLX2_ACENE</name>
<feature type="region of interest" description="Disordered" evidence="2">
    <location>
        <begin position="79"/>
        <end position="109"/>
    </location>
</feature>
<dbReference type="AlphaFoldDB" id="A0AAD5NLX2"/>
<evidence type="ECO:0000313" key="4">
    <source>
        <dbReference type="Proteomes" id="UP001064489"/>
    </source>
</evidence>
<feature type="coiled-coil region" evidence="1">
    <location>
        <begin position="273"/>
        <end position="307"/>
    </location>
</feature>
<dbReference type="Proteomes" id="UP001064489">
    <property type="component" value="Chromosome 10"/>
</dbReference>
<dbReference type="EMBL" id="JAJSOW010000105">
    <property type="protein sequence ID" value="KAI9165648.1"/>
    <property type="molecule type" value="Genomic_DNA"/>
</dbReference>
<keyword evidence="4" id="KW-1185">Reference proteome</keyword>
<protein>
    <submittedName>
        <fullName evidence="3">Uncharacterized protein</fullName>
    </submittedName>
</protein>
<comment type="caution">
    <text evidence="3">The sequence shown here is derived from an EMBL/GenBank/DDBJ whole genome shotgun (WGS) entry which is preliminary data.</text>
</comment>
<evidence type="ECO:0000256" key="1">
    <source>
        <dbReference type="SAM" id="Coils"/>
    </source>
</evidence>
<feature type="coiled-coil region" evidence="1">
    <location>
        <begin position="148"/>
        <end position="175"/>
    </location>
</feature>
<proteinExistence type="predicted"/>
<organism evidence="3 4">
    <name type="scientific">Acer negundo</name>
    <name type="common">Box elder</name>
    <dbReference type="NCBI Taxonomy" id="4023"/>
    <lineage>
        <taxon>Eukaryota</taxon>
        <taxon>Viridiplantae</taxon>
        <taxon>Streptophyta</taxon>
        <taxon>Embryophyta</taxon>
        <taxon>Tracheophyta</taxon>
        <taxon>Spermatophyta</taxon>
        <taxon>Magnoliopsida</taxon>
        <taxon>eudicotyledons</taxon>
        <taxon>Gunneridae</taxon>
        <taxon>Pentapetalae</taxon>
        <taxon>rosids</taxon>
        <taxon>malvids</taxon>
        <taxon>Sapindales</taxon>
        <taxon>Sapindaceae</taxon>
        <taxon>Hippocastanoideae</taxon>
        <taxon>Acereae</taxon>
        <taxon>Acer</taxon>
    </lineage>
</organism>
<accession>A0AAD5NLX2</accession>
<dbReference type="PANTHER" id="PTHR34057:SF10">
    <property type="entry name" value="TRANSPOSASE, PTTA_EN_SPM, PLANT"/>
    <property type="match status" value="1"/>
</dbReference>
<dbReference type="PANTHER" id="PTHR34057">
    <property type="entry name" value="ELONGATION FACTOR"/>
    <property type="match status" value="1"/>
</dbReference>
<feature type="compositionally biased region" description="Basic residues" evidence="2">
    <location>
        <begin position="508"/>
        <end position="522"/>
    </location>
</feature>
<feature type="region of interest" description="Disordered" evidence="2">
    <location>
        <begin position="496"/>
        <end position="531"/>
    </location>
</feature>
<evidence type="ECO:0000313" key="3">
    <source>
        <dbReference type="EMBL" id="KAI9165648.1"/>
    </source>
</evidence>
<sequence>MMEISATKQNARSVFFKRHHEDKLMPCASNIEDNNTFHMGVLFDGEANKGQNRSEEVEVNMTNCTKSIDHVLVEDDCKDPTENSSSFGDTVSGSENGSRMDGDDVEEVDSTLCGANGSASVFDGALPMRNKRLSDHWRRFVRPIVWRCKWAELQIKELQSQALKYDRELAKYDQRKQFESEKSTSECYDAKSQPFSCQNGRNQVMKRKKRKRVEETTDLASYMSHHNLFSYYEYKRSAVGGAFVDNDGGNLDNKTINRNDNFEFEDRLTSLELREGDNSLEQILRKIEAAQSKVHKLKTRIDMVTSENPGKFTSINNLSLLVPCDALTDSDRATFPPKNVNGMPDRSLSISSQHISGKFTSVNNLSLLVPCDALTDSDRATSPPKNVNGMPDRSLSISSQHISECDMRDLFMPESAVSRHREATLFPDMIESIGQPQVGVSCENTEEVIVSDEELQNFERVISRFTERKPLEPMSKMESLPPVMAPEADLPVKLYVPDGQPSCSKSNVRNKKRKWGRQKSHTGKWSQRSSG</sequence>